<keyword evidence="1 5" id="KW-0474">Menaquinone biosynthesis</keyword>
<feature type="binding site" evidence="5">
    <location>
        <position position="55"/>
    </location>
    <ligand>
        <name>S-adenosyl-L-methionine</name>
        <dbReference type="ChEBI" id="CHEBI:59789"/>
    </ligand>
</feature>
<accession>A0A6V8LPF1</accession>
<dbReference type="UniPathway" id="UPA00079">
    <property type="reaction ID" value="UER00169"/>
</dbReference>
<dbReference type="RefSeq" id="WP_173082803.1">
    <property type="nucleotide sequence ID" value="NZ_BLTE01000005.1"/>
</dbReference>
<feature type="binding site" evidence="5">
    <location>
        <position position="75"/>
    </location>
    <ligand>
        <name>S-adenosyl-L-methionine</name>
        <dbReference type="ChEBI" id="CHEBI:59789"/>
    </ligand>
</feature>
<dbReference type="GO" id="GO:0032259">
    <property type="term" value="P:methylation"/>
    <property type="evidence" value="ECO:0007669"/>
    <property type="project" value="UniProtKB-KW"/>
</dbReference>
<evidence type="ECO:0000256" key="4">
    <source>
        <dbReference type="ARBA" id="ARBA00022691"/>
    </source>
</evidence>
<dbReference type="PROSITE" id="PS51608">
    <property type="entry name" value="SAM_MT_UBIE"/>
    <property type="match status" value="1"/>
</dbReference>
<dbReference type="InterPro" id="IPR029063">
    <property type="entry name" value="SAM-dependent_MTases_sf"/>
</dbReference>
<dbReference type="GO" id="GO:0006744">
    <property type="term" value="P:ubiquinone biosynthetic process"/>
    <property type="evidence" value="ECO:0007669"/>
    <property type="project" value="UniProtKB-UniPathway"/>
</dbReference>
<dbReference type="SUPFAM" id="SSF53335">
    <property type="entry name" value="S-adenosyl-L-methionine-dependent methyltransferases"/>
    <property type="match status" value="1"/>
</dbReference>
<keyword evidence="2 5" id="KW-0489">Methyltransferase</keyword>
<dbReference type="PANTHER" id="PTHR43591:SF24">
    <property type="entry name" value="2-METHOXY-6-POLYPRENYL-1,4-BENZOQUINOL METHYLASE, MITOCHONDRIAL"/>
    <property type="match status" value="1"/>
</dbReference>
<comment type="function">
    <text evidence="5">Methyltransferase required for the conversion of demethylmenaquinol (DMKH2) to menaquinol (MKH2).</text>
</comment>
<dbReference type="EC" id="2.1.1.163" evidence="5"/>
<dbReference type="InterPro" id="IPR023576">
    <property type="entry name" value="UbiE/COQ5_MeTrFase_CS"/>
</dbReference>
<dbReference type="InterPro" id="IPR004033">
    <property type="entry name" value="UbiE/COQ5_MeTrFase"/>
</dbReference>
<dbReference type="GO" id="GO:0009234">
    <property type="term" value="P:menaquinone biosynthetic process"/>
    <property type="evidence" value="ECO:0007669"/>
    <property type="project" value="UniProtKB-UniRule"/>
</dbReference>
<dbReference type="HAMAP" id="MF_01813">
    <property type="entry name" value="MenG_UbiE_methyltr"/>
    <property type="match status" value="1"/>
</dbReference>
<keyword evidence="7" id="KW-1185">Reference proteome</keyword>
<comment type="similarity">
    <text evidence="5">Belongs to the class I-like SAM-binding methyltransferase superfamily. MenG/UbiE family.</text>
</comment>
<comment type="caution">
    <text evidence="6">The sequence shown here is derived from an EMBL/GenBank/DDBJ whole genome shotgun (WGS) entry which is preliminary data.</text>
</comment>
<evidence type="ECO:0000256" key="3">
    <source>
        <dbReference type="ARBA" id="ARBA00022679"/>
    </source>
</evidence>
<dbReference type="Proteomes" id="UP000494245">
    <property type="component" value="Unassembled WGS sequence"/>
</dbReference>
<keyword evidence="4 5" id="KW-0949">S-adenosyl-L-methionine</keyword>
<sequence>MRDFEVRRMFDTIAGGYDMQNSVLSLRIDVLWRKRLARMLPADRPITVADVAAGTAEVSLEIVRQRPLSRVVGIDFTPAMLRVGHAKLARREPRGRVRLAAGDARRLPLRDASVDAVTIAFGIRNVQERAAALGEFFRVLKPGGRLLVLEFSLPDNALLRGLYRFYFDRVLPPFGNWLSRTDYAYSYLMESVHAFPDHQTFAAEIRDAGFADVDQTPLTGGIARIHSGVRPA</sequence>
<dbReference type="NCBIfam" id="TIGR01934">
    <property type="entry name" value="MenG_MenH_UbiE"/>
    <property type="match status" value="1"/>
</dbReference>
<dbReference type="NCBIfam" id="NF001244">
    <property type="entry name" value="PRK00216.1-5"/>
    <property type="match status" value="1"/>
</dbReference>
<protein>
    <recommendedName>
        <fullName evidence="5">Demethylmenaquinone methyltransferase</fullName>
        <ecNumber evidence="5">2.1.1.163</ecNumber>
    </recommendedName>
</protein>
<name>A0A6V8LPF1_9BACT</name>
<evidence type="ECO:0000313" key="7">
    <source>
        <dbReference type="Proteomes" id="UP000494245"/>
    </source>
</evidence>
<dbReference type="GO" id="GO:0043770">
    <property type="term" value="F:demethylmenaquinone methyltransferase activity"/>
    <property type="evidence" value="ECO:0007669"/>
    <property type="project" value="UniProtKB-UniRule"/>
</dbReference>
<evidence type="ECO:0000256" key="5">
    <source>
        <dbReference type="HAMAP-Rule" id="MF_01813"/>
    </source>
</evidence>
<proteinExistence type="inferred from homology"/>
<evidence type="ECO:0000256" key="1">
    <source>
        <dbReference type="ARBA" id="ARBA00022428"/>
    </source>
</evidence>
<organism evidence="6 7">
    <name type="scientific">Fundidesulfovibrio magnetotacticus</name>
    <dbReference type="NCBI Taxonomy" id="2730080"/>
    <lineage>
        <taxon>Bacteria</taxon>
        <taxon>Pseudomonadati</taxon>
        <taxon>Thermodesulfobacteriota</taxon>
        <taxon>Desulfovibrionia</taxon>
        <taxon>Desulfovibrionales</taxon>
        <taxon>Desulfovibrionaceae</taxon>
        <taxon>Fundidesulfovibrio</taxon>
    </lineage>
</organism>
<dbReference type="PANTHER" id="PTHR43591">
    <property type="entry name" value="METHYLTRANSFERASE"/>
    <property type="match status" value="1"/>
</dbReference>
<dbReference type="Pfam" id="PF01209">
    <property type="entry name" value="Ubie_methyltran"/>
    <property type="match status" value="1"/>
</dbReference>
<evidence type="ECO:0000256" key="2">
    <source>
        <dbReference type="ARBA" id="ARBA00022603"/>
    </source>
</evidence>
<feature type="binding site" evidence="5">
    <location>
        <begin position="103"/>
        <end position="104"/>
    </location>
    <ligand>
        <name>S-adenosyl-L-methionine</name>
        <dbReference type="ChEBI" id="CHEBI:59789"/>
    </ligand>
</feature>
<dbReference type="Gene3D" id="3.40.50.150">
    <property type="entry name" value="Vaccinia Virus protein VP39"/>
    <property type="match status" value="1"/>
</dbReference>
<keyword evidence="3 5" id="KW-0808">Transferase</keyword>
<dbReference type="EMBL" id="BLTE01000005">
    <property type="protein sequence ID" value="GFK93604.1"/>
    <property type="molecule type" value="Genomic_DNA"/>
</dbReference>
<dbReference type="CDD" id="cd02440">
    <property type="entry name" value="AdoMet_MTases"/>
    <property type="match status" value="1"/>
</dbReference>
<reference evidence="6 7" key="1">
    <citation type="submission" date="2020-04" db="EMBL/GenBank/DDBJ databases">
        <authorList>
            <consortium name="Desulfovibrio sp. FSS-1 genome sequencing consortium"/>
            <person name="Shimoshige H."/>
            <person name="Kobayashi H."/>
            <person name="Maekawa T."/>
        </authorList>
    </citation>
    <scope>NUCLEOTIDE SEQUENCE [LARGE SCALE GENOMIC DNA]</scope>
    <source>
        <strain evidence="6 7">SIID29052-01</strain>
    </source>
</reference>
<dbReference type="UniPathway" id="UPA00232"/>
<comment type="caution">
    <text evidence="5">Lacks conserved residue(s) required for the propagation of feature annotation.</text>
</comment>
<comment type="pathway">
    <text evidence="5">Quinol/quinone metabolism; menaquinone biosynthesis; menaquinol from 1,4-dihydroxy-2-naphthoate: step 2/2.</text>
</comment>
<gene>
    <name evidence="6" type="primary">menG_2</name>
    <name evidence="5" type="synonym">menG</name>
    <name evidence="6" type="ORF">NNJEOMEG_01438</name>
</gene>
<reference evidence="6 7" key="2">
    <citation type="submission" date="2020-05" db="EMBL/GenBank/DDBJ databases">
        <title>Draft genome sequence of Desulfovibrio sp. strainFSS-1.</title>
        <authorList>
            <person name="Shimoshige H."/>
            <person name="Kobayashi H."/>
            <person name="Maekawa T."/>
        </authorList>
    </citation>
    <scope>NUCLEOTIDE SEQUENCE [LARGE SCALE GENOMIC DNA]</scope>
    <source>
        <strain evidence="6 7">SIID29052-01</strain>
    </source>
</reference>
<dbReference type="AlphaFoldDB" id="A0A6V8LPF1"/>
<comment type="catalytic activity">
    <reaction evidence="5">
        <text>a 2-demethylmenaquinol + S-adenosyl-L-methionine = a menaquinol + S-adenosyl-L-homocysteine + H(+)</text>
        <dbReference type="Rhea" id="RHEA:42640"/>
        <dbReference type="Rhea" id="RHEA-COMP:9539"/>
        <dbReference type="Rhea" id="RHEA-COMP:9563"/>
        <dbReference type="ChEBI" id="CHEBI:15378"/>
        <dbReference type="ChEBI" id="CHEBI:18151"/>
        <dbReference type="ChEBI" id="CHEBI:55437"/>
        <dbReference type="ChEBI" id="CHEBI:57856"/>
        <dbReference type="ChEBI" id="CHEBI:59789"/>
        <dbReference type="EC" id="2.1.1.163"/>
    </reaction>
</comment>
<evidence type="ECO:0000313" key="6">
    <source>
        <dbReference type="EMBL" id="GFK93604.1"/>
    </source>
</evidence>
<dbReference type="PROSITE" id="PS01184">
    <property type="entry name" value="UBIE_2"/>
    <property type="match status" value="1"/>
</dbReference>